<dbReference type="AlphaFoldDB" id="A0A917P6B4"/>
<name>A0A917P6B4_9ACTN</name>
<keyword evidence="8" id="KW-1185">Reference proteome</keyword>
<accession>A0A917P6B4</accession>
<proteinExistence type="inferred from homology"/>
<dbReference type="Pfam" id="PF00089">
    <property type="entry name" value="Trypsin"/>
    <property type="match status" value="1"/>
</dbReference>
<organism evidence="7 8">
    <name type="scientific">Streptomyces brasiliensis</name>
    <dbReference type="NCBI Taxonomy" id="1954"/>
    <lineage>
        <taxon>Bacteria</taxon>
        <taxon>Bacillati</taxon>
        <taxon>Actinomycetota</taxon>
        <taxon>Actinomycetes</taxon>
        <taxon>Kitasatosporales</taxon>
        <taxon>Streptomycetaceae</taxon>
        <taxon>Streptomyces</taxon>
    </lineage>
</organism>
<dbReference type="InterPro" id="IPR001316">
    <property type="entry name" value="Pept_S1A_streptogrisin"/>
</dbReference>
<dbReference type="Proteomes" id="UP000657574">
    <property type="component" value="Unassembled WGS sequence"/>
</dbReference>
<comment type="caution">
    <text evidence="7">The sequence shown here is derived from an EMBL/GenBank/DDBJ whole genome shotgun (WGS) entry which is preliminary data.</text>
</comment>
<dbReference type="Gene3D" id="2.40.10.10">
    <property type="entry name" value="Trypsin-like serine proteases"/>
    <property type="match status" value="2"/>
</dbReference>
<evidence type="ECO:0000313" key="8">
    <source>
        <dbReference type="Proteomes" id="UP000657574"/>
    </source>
</evidence>
<dbReference type="EMBL" id="BMQA01000077">
    <property type="protein sequence ID" value="GGJ63845.1"/>
    <property type="molecule type" value="Genomic_DNA"/>
</dbReference>
<dbReference type="InterPro" id="IPR043504">
    <property type="entry name" value="Peptidase_S1_PA_chymotrypsin"/>
</dbReference>
<dbReference type="InterPro" id="IPR009003">
    <property type="entry name" value="Peptidase_S1_PA"/>
</dbReference>
<keyword evidence="5" id="KW-1015">Disulfide bond</keyword>
<evidence type="ECO:0000256" key="3">
    <source>
        <dbReference type="ARBA" id="ARBA00022801"/>
    </source>
</evidence>
<evidence type="ECO:0000256" key="4">
    <source>
        <dbReference type="ARBA" id="ARBA00022825"/>
    </source>
</evidence>
<reference evidence="7" key="1">
    <citation type="journal article" date="2014" name="Int. J. Syst. Evol. Microbiol.">
        <title>Complete genome sequence of Corynebacterium casei LMG S-19264T (=DSM 44701T), isolated from a smear-ripened cheese.</title>
        <authorList>
            <consortium name="US DOE Joint Genome Institute (JGI-PGF)"/>
            <person name="Walter F."/>
            <person name="Albersmeier A."/>
            <person name="Kalinowski J."/>
            <person name="Ruckert C."/>
        </authorList>
    </citation>
    <scope>NUCLEOTIDE SEQUENCE</scope>
    <source>
        <strain evidence="7">JCM 3086</strain>
    </source>
</reference>
<feature type="domain" description="Peptidase S1" evidence="6">
    <location>
        <begin position="30"/>
        <end position="70"/>
    </location>
</feature>
<dbReference type="SUPFAM" id="SSF50494">
    <property type="entry name" value="Trypsin-like serine proteases"/>
    <property type="match status" value="1"/>
</dbReference>
<dbReference type="RefSeq" id="WP_189316930.1">
    <property type="nucleotide sequence ID" value="NZ_BMQA01000077.1"/>
</dbReference>
<keyword evidence="3" id="KW-0378">Hydrolase</keyword>
<dbReference type="InterPro" id="IPR001254">
    <property type="entry name" value="Trypsin_dom"/>
</dbReference>
<evidence type="ECO:0000259" key="6">
    <source>
        <dbReference type="Pfam" id="PF00089"/>
    </source>
</evidence>
<evidence type="ECO:0000256" key="2">
    <source>
        <dbReference type="ARBA" id="ARBA00022670"/>
    </source>
</evidence>
<evidence type="ECO:0000256" key="5">
    <source>
        <dbReference type="ARBA" id="ARBA00023157"/>
    </source>
</evidence>
<keyword evidence="4" id="KW-0720">Serine protease</keyword>
<reference evidence="7" key="2">
    <citation type="submission" date="2020-09" db="EMBL/GenBank/DDBJ databases">
        <authorList>
            <person name="Sun Q."/>
            <person name="Ohkuma M."/>
        </authorList>
    </citation>
    <scope>NUCLEOTIDE SEQUENCE</scope>
    <source>
        <strain evidence="7">JCM 3086</strain>
    </source>
</reference>
<evidence type="ECO:0000256" key="1">
    <source>
        <dbReference type="ARBA" id="ARBA00007664"/>
    </source>
</evidence>
<sequence length="97" mass="10195">MKRVGTFSQDLVGKVLATDATVTYDTGETLKHMIAASNCVVAGDSGGPLFSGGTALGLASGGNYINQPCGDSDAQSDRVSWYEPVYKVLSWEGLKVY</sequence>
<evidence type="ECO:0000313" key="7">
    <source>
        <dbReference type="EMBL" id="GGJ63845.1"/>
    </source>
</evidence>
<gene>
    <name evidence="7" type="ORF">GCM10010121_088150</name>
</gene>
<keyword evidence="2" id="KW-0645">Protease</keyword>
<comment type="similarity">
    <text evidence="1">Belongs to the peptidase S1 family.</text>
</comment>
<protein>
    <recommendedName>
        <fullName evidence="6">Peptidase S1 domain-containing protein</fullName>
    </recommendedName>
</protein>
<dbReference type="GO" id="GO:0004252">
    <property type="term" value="F:serine-type endopeptidase activity"/>
    <property type="evidence" value="ECO:0007669"/>
    <property type="project" value="InterPro"/>
</dbReference>
<dbReference type="PRINTS" id="PR00861">
    <property type="entry name" value="ALYTICPTASE"/>
</dbReference>
<dbReference type="GO" id="GO:0006508">
    <property type="term" value="P:proteolysis"/>
    <property type="evidence" value="ECO:0007669"/>
    <property type="project" value="UniProtKB-KW"/>
</dbReference>